<accession>A0ABS7FYX6</accession>
<evidence type="ECO:0000313" key="1">
    <source>
        <dbReference type="EMBL" id="MBW8485643.1"/>
    </source>
</evidence>
<reference evidence="1 2" key="1">
    <citation type="submission" date="2021-07" db="EMBL/GenBank/DDBJ databases">
        <title>Actinomadura sp. PM05-2 isolated from lichen.</title>
        <authorList>
            <person name="Somphong A."/>
            <person name="Phongsopitanun W."/>
            <person name="Tanasupawat S."/>
            <person name="Peongsungnone V."/>
        </authorList>
    </citation>
    <scope>NUCLEOTIDE SEQUENCE [LARGE SCALE GENOMIC DNA]</scope>
    <source>
        <strain evidence="1 2">PM05-2</strain>
    </source>
</reference>
<evidence type="ECO:0000313" key="2">
    <source>
        <dbReference type="Proteomes" id="UP000774570"/>
    </source>
</evidence>
<dbReference type="RefSeq" id="WP_220168876.1">
    <property type="nucleotide sequence ID" value="NZ_JAIBOA010000017.1"/>
</dbReference>
<protein>
    <recommendedName>
        <fullName evidence="3">TerD family protein</fullName>
    </recommendedName>
</protein>
<organism evidence="1 2">
    <name type="scientific">Actinomadura parmotrematis</name>
    <dbReference type="NCBI Taxonomy" id="2864039"/>
    <lineage>
        <taxon>Bacteria</taxon>
        <taxon>Bacillati</taxon>
        <taxon>Actinomycetota</taxon>
        <taxon>Actinomycetes</taxon>
        <taxon>Streptosporangiales</taxon>
        <taxon>Thermomonosporaceae</taxon>
        <taxon>Actinomadura</taxon>
    </lineage>
</organism>
<comment type="caution">
    <text evidence="1">The sequence shown here is derived from an EMBL/GenBank/DDBJ whole genome shotgun (WGS) entry which is preliminary data.</text>
</comment>
<proteinExistence type="predicted"/>
<gene>
    <name evidence="1" type="ORF">K1Y72_24900</name>
</gene>
<name>A0ABS7FYX6_9ACTN</name>
<evidence type="ECO:0008006" key="3">
    <source>
        <dbReference type="Google" id="ProtNLM"/>
    </source>
</evidence>
<keyword evidence="2" id="KW-1185">Reference proteome</keyword>
<sequence length="716" mass="77470">MSSDLVRLVVEHTRRVPLPEGAGGTGAVAARQLDAVLLTAGFKLSGELMRRLSGLSQGAVLDLAQGVLPVVRELAGDHVRHNVYFRDFPRNVPGTLEFWAGLLAQALVDGRPGAVLSDGVLDLLTLPGYGRYQHSYEQMLDAHEELIEGAGDRVTVLHAGGTVEDEAHALYLALAASTTPLGEDAADALAELAAHFAGGPHPVDVPVRENLAVINHVRVHGGLEPRVDTVTDVLRLACALSGGDVTLLAPTRFLPLRRPFRRALLAALDGVVAASPAKLGDVGAYRERWKRLGERLHPHEYPRYPHAAQVFEVARGERDAPSFAGRLERRMAGRDVVGAAGLLAAAPGLLFRSLDRLLRDALTTAERDAVLDAAERAAGRVSGRVLLSVREHAANRAAATRTRVFANRLGYGKVLPDTRRRLPYAVLDRLAALLDAEIAGRLPAPGHLLLDPAVLDVALPLTGKGTPGGLGVLPRGSLTPVDGALLRFFIYWRENEHTTDFDLSALMLDRTYRNPAWLSYTNLRSVAGRHSGDITAAPQGASEFIELNLAQVTHRFVIPQVNVFSGEGFEEVAESFFGFMLREAEQQGRPFEPRTVRLKSDLRGAGRVALPLAFVHDGADGGWRAKWMHLHLRGVRFNAVENNMATTSDLVRSVMEREYLTVRYLAGLMAAESTTVWDGGPPPAHPVTFIGLERPDGLAAGSRVVTPENLRDLIPE</sequence>
<dbReference type="EMBL" id="JAIBOA010000017">
    <property type="protein sequence ID" value="MBW8485643.1"/>
    <property type="molecule type" value="Genomic_DNA"/>
</dbReference>
<dbReference type="Proteomes" id="UP000774570">
    <property type="component" value="Unassembled WGS sequence"/>
</dbReference>